<dbReference type="InterPro" id="IPR045087">
    <property type="entry name" value="Cu-oxidase_fam"/>
</dbReference>
<evidence type="ECO:0000259" key="4">
    <source>
        <dbReference type="Pfam" id="PF07731"/>
    </source>
</evidence>
<keyword evidence="2" id="KW-0560">Oxidoreductase</keyword>
<evidence type="ECO:0000313" key="5">
    <source>
        <dbReference type="EMBL" id="EJK68240.1"/>
    </source>
</evidence>
<dbReference type="PANTHER" id="PTHR11709">
    <property type="entry name" value="MULTI-COPPER OXIDASE"/>
    <property type="match status" value="1"/>
</dbReference>
<dbReference type="EMBL" id="AGNL01011710">
    <property type="protein sequence ID" value="EJK68240.1"/>
    <property type="molecule type" value="Genomic_DNA"/>
</dbReference>
<dbReference type="OrthoDB" id="2121828at2759"/>
<dbReference type="eggNOG" id="KOG1263">
    <property type="taxonomic scope" value="Eukaryota"/>
</dbReference>
<protein>
    <submittedName>
        <fullName evidence="5">Multicopper oxidase</fullName>
    </submittedName>
</protein>
<evidence type="ECO:0000256" key="2">
    <source>
        <dbReference type="ARBA" id="ARBA00023002"/>
    </source>
</evidence>
<evidence type="ECO:0000313" key="6">
    <source>
        <dbReference type="Proteomes" id="UP000266841"/>
    </source>
</evidence>
<evidence type="ECO:0000256" key="3">
    <source>
        <dbReference type="ARBA" id="ARBA00023008"/>
    </source>
</evidence>
<name>K0SS91_THAOC</name>
<dbReference type="GO" id="GO:0005507">
    <property type="term" value="F:copper ion binding"/>
    <property type="evidence" value="ECO:0007669"/>
    <property type="project" value="InterPro"/>
</dbReference>
<dbReference type="Gene3D" id="2.60.40.420">
    <property type="entry name" value="Cupredoxins - blue copper proteins"/>
    <property type="match status" value="1"/>
</dbReference>
<dbReference type="GO" id="GO:0016491">
    <property type="term" value="F:oxidoreductase activity"/>
    <property type="evidence" value="ECO:0007669"/>
    <property type="project" value="UniProtKB-KW"/>
</dbReference>
<sequence length="205" mass="23910">DLRELHHDKIWNKKRPRGSYEIEYSDKNADGDDTCCWEWCDVKNCSGFELEDVETYKPNNNYIPVCFGDRVRILFINSASFEGSEGHPMHLHGHNFVLRELFNVSDDGQQLVYSAEYGKDQYNISGPRVDSIWVPFNQAVAFDFDAYNPGEHLFHCHNDFHLENGMTTTIRYMHDEYCRNSLPEFKGGKNNYPTQFCEMDNCSPP</sequence>
<evidence type="ECO:0000256" key="1">
    <source>
        <dbReference type="ARBA" id="ARBA00022723"/>
    </source>
</evidence>
<feature type="non-terminal residue" evidence="5">
    <location>
        <position position="1"/>
    </location>
</feature>
<proteinExistence type="predicted"/>
<keyword evidence="1" id="KW-0479">Metal-binding</keyword>
<dbReference type="Proteomes" id="UP000266841">
    <property type="component" value="Unassembled WGS sequence"/>
</dbReference>
<accession>K0SS91</accession>
<gene>
    <name evidence="5" type="ORF">THAOC_10601</name>
</gene>
<organism evidence="5 6">
    <name type="scientific">Thalassiosira oceanica</name>
    <name type="common">Marine diatom</name>
    <dbReference type="NCBI Taxonomy" id="159749"/>
    <lineage>
        <taxon>Eukaryota</taxon>
        <taxon>Sar</taxon>
        <taxon>Stramenopiles</taxon>
        <taxon>Ochrophyta</taxon>
        <taxon>Bacillariophyta</taxon>
        <taxon>Coscinodiscophyceae</taxon>
        <taxon>Thalassiosirophycidae</taxon>
        <taxon>Thalassiosirales</taxon>
        <taxon>Thalassiosiraceae</taxon>
        <taxon>Thalassiosira</taxon>
    </lineage>
</organism>
<reference evidence="5 6" key="1">
    <citation type="journal article" date="2012" name="Genome Biol.">
        <title>Genome and low-iron response of an oceanic diatom adapted to chronic iron limitation.</title>
        <authorList>
            <person name="Lommer M."/>
            <person name="Specht M."/>
            <person name="Roy A.S."/>
            <person name="Kraemer L."/>
            <person name="Andreson R."/>
            <person name="Gutowska M.A."/>
            <person name="Wolf J."/>
            <person name="Bergner S.V."/>
            <person name="Schilhabel M.B."/>
            <person name="Klostermeier U.C."/>
            <person name="Beiko R.G."/>
            <person name="Rosenstiel P."/>
            <person name="Hippler M."/>
            <person name="Laroche J."/>
        </authorList>
    </citation>
    <scope>NUCLEOTIDE SEQUENCE [LARGE SCALE GENOMIC DNA]</scope>
    <source>
        <strain evidence="5 6">CCMP1005</strain>
    </source>
</reference>
<dbReference type="AlphaFoldDB" id="K0SS91"/>
<keyword evidence="3" id="KW-0186">Copper</keyword>
<dbReference type="PROSITE" id="PS00080">
    <property type="entry name" value="MULTICOPPER_OXIDASE2"/>
    <property type="match status" value="1"/>
</dbReference>
<dbReference type="InterPro" id="IPR011706">
    <property type="entry name" value="Cu-oxidase_C"/>
</dbReference>
<dbReference type="Pfam" id="PF07731">
    <property type="entry name" value="Cu-oxidase_2"/>
    <property type="match status" value="1"/>
</dbReference>
<keyword evidence="6" id="KW-1185">Reference proteome</keyword>
<dbReference type="InterPro" id="IPR008972">
    <property type="entry name" value="Cupredoxin"/>
</dbReference>
<dbReference type="InterPro" id="IPR002355">
    <property type="entry name" value="Cu_oxidase_Cu_BS"/>
</dbReference>
<comment type="caution">
    <text evidence="5">The sequence shown here is derived from an EMBL/GenBank/DDBJ whole genome shotgun (WGS) entry which is preliminary data.</text>
</comment>
<dbReference type="SUPFAM" id="SSF49503">
    <property type="entry name" value="Cupredoxins"/>
    <property type="match status" value="1"/>
</dbReference>
<dbReference type="PANTHER" id="PTHR11709:SF394">
    <property type="entry name" value="FI03373P-RELATED"/>
    <property type="match status" value="1"/>
</dbReference>
<feature type="domain" description="Plastocyanin-like" evidence="4">
    <location>
        <begin position="52"/>
        <end position="171"/>
    </location>
</feature>